<keyword evidence="2" id="KW-1185">Reference proteome</keyword>
<geneLocation type="plasmid" evidence="2">
    <name>pp27867_1</name>
</geneLocation>
<reference evidence="1 2" key="1">
    <citation type="submission" date="2016-06" db="EMBL/GenBank/DDBJ databases">
        <title>Genome sequencing of Cryobacterium arcticum PAMC 27867.</title>
        <authorList>
            <person name="Lee J."/>
            <person name="Kim O.-S."/>
        </authorList>
    </citation>
    <scope>NUCLEOTIDE SEQUENCE [LARGE SCALE GENOMIC DNA]</scope>
    <source>
        <strain evidence="1 2">PAMC 27867</strain>
        <plasmid evidence="2">pp27867_1</plasmid>
    </source>
</reference>
<dbReference type="RefSeq" id="WP_157109397.1">
    <property type="nucleotide sequence ID" value="NZ_CP016283.1"/>
</dbReference>
<dbReference type="EMBL" id="CP016283">
    <property type="protein sequence ID" value="ANP74834.1"/>
    <property type="molecule type" value="Genomic_DNA"/>
</dbReference>
<keyword evidence="1" id="KW-0614">Plasmid</keyword>
<dbReference type="AlphaFoldDB" id="A0A1B1BQG7"/>
<protein>
    <submittedName>
        <fullName evidence="1">Uncharacterized protein</fullName>
    </submittedName>
</protein>
<dbReference type="KEGG" id="cart:PA27867_3924"/>
<evidence type="ECO:0000313" key="1">
    <source>
        <dbReference type="EMBL" id="ANP74834.1"/>
    </source>
</evidence>
<evidence type="ECO:0000313" key="2">
    <source>
        <dbReference type="Proteomes" id="UP000092582"/>
    </source>
</evidence>
<accession>A0A1B1BQG7</accession>
<name>A0A1B1BQG7_9MICO</name>
<proteinExistence type="predicted"/>
<sequence>MAVQPLDTYIRAVRIELQSSGAAMRRLMPDYQESVRAEELSNLAIGEIGTIIRALASGLDKLGNAAHVHAFGEEGIRTYFPLTTVEGQFSKLLRSNLRGIAEVKPNVAAAFERCQPFHPEFEILALLRPLYRTHAHRGFELHEAIQSLTFEEIDENVTLQEDSVDARSWPGVTVDRTYYTLLGVVSGDLRATMRNDWHFAGTENSVMGTLLELHNVTVKVVGIILKSLEAPFSAVDLAKLSVRAVPAPAKPRSEAQTNGLL</sequence>
<dbReference type="Proteomes" id="UP000092582">
    <property type="component" value="Plasmid pP27867_1"/>
</dbReference>
<gene>
    <name evidence="1" type="ORF">PA27867_3924</name>
</gene>
<organism evidence="1 2">
    <name type="scientific">Cryobacterium arcticum</name>
    <dbReference type="NCBI Taxonomy" id="670052"/>
    <lineage>
        <taxon>Bacteria</taxon>
        <taxon>Bacillati</taxon>
        <taxon>Actinomycetota</taxon>
        <taxon>Actinomycetes</taxon>
        <taxon>Micrococcales</taxon>
        <taxon>Microbacteriaceae</taxon>
        <taxon>Cryobacterium</taxon>
    </lineage>
</organism>